<dbReference type="SUPFAM" id="SSF49373">
    <property type="entry name" value="Invasin/intimin cell-adhesion fragments"/>
    <property type="match status" value="2"/>
</dbReference>
<geneLocation type="plasmid" evidence="1">
    <name>pJF-587</name>
</geneLocation>
<dbReference type="InterPro" id="IPR013783">
    <property type="entry name" value="Ig-like_fold"/>
</dbReference>
<evidence type="ECO:0000313" key="1">
    <source>
        <dbReference type="EMBL" id="AQZ19896.1"/>
    </source>
</evidence>
<organism evidence="1">
    <name type="scientific">Enterobacter asburiae</name>
    <dbReference type="NCBI Taxonomy" id="61645"/>
    <lineage>
        <taxon>Bacteria</taxon>
        <taxon>Pseudomonadati</taxon>
        <taxon>Pseudomonadota</taxon>
        <taxon>Gammaproteobacteria</taxon>
        <taxon>Enterobacterales</taxon>
        <taxon>Enterobacteriaceae</taxon>
        <taxon>Enterobacter</taxon>
        <taxon>Enterobacter cloacae complex</taxon>
    </lineage>
</organism>
<protein>
    <submittedName>
        <fullName evidence="1">Uncharacterized protein</fullName>
    </submittedName>
</protein>
<accession>A0A217EU97</accession>
<dbReference type="InterPro" id="IPR008964">
    <property type="entry name" value="Invasin/intimin_cell_adhesion"/>
</dbReference>
<reference evidence="1" key="1">
    <citation type="journal article" date="2017" name="J. Antimicrob. Chemother.">
        <title>FRI-2 carbapenemase-producing Enterobacter cloacae complex in the UK.</title>
        <authorList>
            <person name="Meunier D."/>
            <person name="Findlay J."/>
            <person name="Doumith M."/>
            <person name="Godoy D."/>
            <person name="Perry C."/>
            <person name="Pike R."/>
            <person name="Gronthoud F."/>
            <person name="Shryane T."/>
            <person name="Poirel L."/>
            <person name="Welfare W."/>
            <person name="Woodford N."/>
            <person name="Hopkins K.L."/>
        </authorList>
    </citation>
    <scope>NUCLEOTIDE SEQUENCE</scope>
    <source>
        <strain evidence="1">H162620587</strain>
        <plasmid evidence="1">pJF-587</plasmid>
    </source>
</reference>
<dbReference type="Gene3D" id="2.60.40.10">
    <property type="entry name" value="Immunoglobulins"/>
    <property type="match status" value="2"/>
</dbReference>
<dbReference type="EMBL" id="KX912253">
    <property type="protein sequence ID" value="AQZ19896.1"/>
    <property type="molecule type" value="Genomic_DNA"/>
</dbReference>
<proteinExistence type="predicted"/>
<name>A0A217EU97_ENTAS</name>
<keyword evidence="1" id="KW-0614">Plasmid</keyword>
<dbReference type="AlphaFoldDB" id="A0A217EU97"/>
<sequence length="229" mass="22861">MTVTFTPRDAQDNPATITAEAADTITVAGAAPAQGSAWTQAGGVWTRTFTATTAGTGLTAGVTLGDGTVTSAPYSVTAGAASAATSTLAVSGGANGTFIAGDEMTVTFTPRDAQGNPAGIDTDILENVTVEGALPLLNTTWTQADGVWTHTFTAASFGSELMAVLFLPDGAITSAAYTITAGAASAATSTLAVSGGAIVPQNPGVHQHEKSACLSEQHTLIQLGGREDW</sequence>